<evidence type="ECO:0000313" key="3">
    <source>
        <dbReference type="Proteomes" id="UP000193711"/>
    </source>
</evidence>
<feature type="domain" description="NAD-dependent epimerase/dehydratase" evidence="1">
    <location>
        <begin position="3"/>
        <end position="241"/>
    </location>
</feature>
<organism evidence="2 3">
    <name type="scientific">Rathayibacter oskolensis</name>
    <dbReference type="NCBI Taxonomy" id="1891671"/>
    <lineage>
        <taxon>Bacteria</taxon>
        <taxon>Bacillati</taxon>
        <taxon>Actinomycetota</taxon>
        <taxon>Actinomycetes</taxon>
        <taxon>Micrococcales</taxon>
        <taxon>Microbacteriaceae</taxon>
        <taxon>Rathayibacter</taxon>
    </lineage>
</organism>
<dbReference type="GO" id="GO:0005737">
    <property type="term" value="C:cytoplasm"/>
    <property type="evidence" value="ECO:0007669"/>
    <property type="project" value="TreeGrafter"/>
</dbReference>
<dbReference type="InterPro" id="IPR051783">
    <property type="entry name" value="NAD(P)-dependent_oxidoreduct"/>
</dbReference>
<name>A0A1X7PFA3_9MICO</name>
<gene>
    <name evidence="2" type="ORF">SAMN06295885_3435</name>
</gene>
<accession>A0A1X7PFA3</accession>
<dbReference type="GO" id="GO:0004029">
    <property type="term" value="F:aldehyde dehydrogenase (NAD+) activity"/>
    <property type="evidence" value="ECO:0007669"/>
    <property type="project" value="TreeGrafter"/>
</dbReference>
<dbReference type="STRING" id="1891671.SAMN06295885_3435"/>
<dbReference type="PANTHER" id="PTHR48079">
    <property type="entry name" value="PROTEIN YEEZ"/>
    <property type="match status" value="1"/>
</dbReference>
<dbReference type="Pfam" id="PF01370">
    <property type="entry name" value="Epimerase"/>
    <property type="match status" value="1"/>
</dbReference>
<dbReference type="EMBL" id="FXBM01000003">
    <property type="protein sequence ID" value="SMH49879.1"/>
    <property type="molecule type" value="Genomic_DNA"/>
</dbReference>
<dbReference type="InterPro" id="IPR036291">
    <property type="entry name" value="NAD(P)-bd_dom_sf"/>
</dbReference>
<dbReference type="Gene3D" id="3.40.50.720">
    <property type="entry name" value="NAD(P)-binding Rossmann-like Domain"/>
    <property type="match status" value="1"/>
</dbReference>
<protein>
    <submittedName>
        <fullName evidence="2">Nucleoside-diphosphate-sugar epimerase</fullName>
    </submittedName>
</protein>
<keyword evidence="3" id="KW-1185">Reference proteome</keyword>
<dbReference type="InterPro" id="IPR001509">
    <property type="entry name" value="Epimerase_deHydtase"/>
</dbReference>
<evidence type="ECO:0000313" key="2">
    <source>
        <dbReference type="EMBL" id="SMH49879.1"/>
    </source>
</evidence>
<dbReference type="SUPFAM" id="SSF51735">
    <property type="entry name" value="NAD(P)-binding Rossmann-fold domains"/>
    <property type="match status" value="1"/>
</dbReference>
<dbReference type="Proteomes" id="UP000193711">
    <property type="component" value="Unassembled WGS sequence"/>
</dbReference>
<dbReference type="RefSeq" id="WP_085477805.1">
    <property type="nucleotide sequence ID" value="NZ_FXBM01000003.1"/>
</dbReference>
<dbReference type="AlphaFoldDB" id="A0A1X7PFA3"/>
<proteinExistence type="predicted"/>
<dbReference type="PANTHER" id="PTHR48079:SF6">
    <property type="entry name" value="NAD(P)-BINDING DOMAIN-CONTAINING PROTEIN-RELATED"/>
    <property type="match status" value="1"/>
</dbReference>
<evidence type="ECO:0000259" key="1">
    <source>
        <dbReference type="Pfam" id="PF01370"/>
    </source>
</evidence>
<dbReference type="OrthoDB" id="3338687at2"/>
<sequence length="339" mass="36295">MRIAIVGATGNLGTALLRRLHGEPSVEEIVGVARRAPRPESPEYRGLRFVEVDVASSEAPRLLREAFAGMDAVVHLAWALQPSHDEPFQRLVDVGGTAAVLEAVAAAGVGQVAVASSVGAYSAAPKTTRVDESWPTGGLHTSTYSRHKAANERALDAFEAAHPEVVVTRLRPGLVFQRGAATEIAGLFAGPRYPTRWLRAVRPPVLPLPRTMIFQGVHADDVADAFWRALDRRAAGAFNIAAEPVLTPQRIADLVGSRLVTVPTGLLRAVVSATWRLRLQRTDAGWIDIATNVPIMSTEKARSVLGWEPARSAEEAFQELLDGLADRSTVAGSAPLRGV</sequence>
<reference evidence="3" key="1">
    <citation type="submission" date="2017-04" db="EMBL/GenBank/DDBJ databases">
        <authorList>
            <person name="Varghese N."/>
            <person name="Submissions S."/>
        </authorList>
    </citation>
    <scope>NUCLEOTIDE SEQUENCE [LARGE SCALE GENOMIC DNA]</scope>
    <source>
        <strain evidence="3">VKM Ac-2121</strain>
    </source>
</reference>